<reference evidence="3" key="1">
    <citation type="submission" date="2017-09" db="EMBL/GenBank/DDBJ databases">
        <title>Depth-based differentiation of microbial function through sediment-hosted aquifers and enrichment of novel symbionts in the deep terrestrial subsurface.</title>
        <authorList>
            <person name="Probst A.J."/>
            <person name="Ladd B."/>
            <person name="Jarett J.K."/>
            <person name="Geller-Mcgrath D.E."/>
            <person name="Sieber C.M.K."/>
            <person name="Emerson J.B."/>
            <person name="Anantharaman K."/>
            <person name="Thomas B.C."/>
            <person name="Malmstrom R."/>
            <person name="Stieglmeier M."/>
            <person name="Klingl A."/>
            <person name="Woyke T."/>
            <person name="Ryan C.M."/>
            <person name="Banfield J.F."/>
        </authorList>
    </citation>
    <scope>NUCLEOTIDE SEQUENCE [LARGE SCALE GENOMIC DNA]</scope>
</reference>
<keyword evidence="1" id="KW-0812">Transmembrane</keyword>
<dbReference type="Proteomes" id="UP000228626">
    <property type="component" value="Unassembled WGS sequence"/>
</dbReference>
<feature type="transmembrane region" description="Helical" evidence="1">
    <location>
        <begin position="56"/>
        <end position="79"/>
    </location>
</feature>
<accession>A0A2H0V4I7</accession>
<proteinExistence type="predicted"/>
<evidence type="ECO:0000256" key="1">
    <source>
        <dbReference type="SAM" id="Phobius"/>
    </source>
</evidence>
<organism evidence="2 3">
    <name type="scientific">Candidatus Falkowbacteria bacterium CG10_big_fil_rev_8_21_14_0_10_43_10</name>
    <dbReference type="NCBI Taxonomy" id="1974567"/>
    <lineage>
        <taxon>Bacteria</taxon>
        <taxon>Candidatus Falkowiibacteriota</taxon>
    </lineage>
</organism>
<dbReference type="EMBL" id="PFAR01000015">
    <property type="protein sequence ID" value="PIR93349.1"/>
    <property type="molecule type" value="Genomic_DNA"/>
</dbReference>
<evidence type="ECO:0008006" key="4">
    <source>
        <dbReference type="Google" id="ProtNLM"/>
    </source>
</evidence>
<feature type="transmembrane region" description="Helical" evidence="1">
    <location>
        <begin position="31"/>
        <end position="49"/>
    </location>
</feature>
<keyword evidence="1" id="KW-1133">Transmembrane helix</keyword>
<dbReference type="AlphaFoldDB" id="A0A2H0V4I7"/>
<evidence type="ECO:0000313" key="3">
    <source>
        <dbReference type="Proteomes" id="UP000228626"/>
    </source>
</evidence>
<protein>
    <recommendedName>
        <fullName evidence="4">Integral membrane protein (PIN domain superfamily)</fullName>
    </recommendedName>
</protein>
<feature type="transmembrane region" description="Helical" evidence="1">
    <location>
        <begin position="94"/>
        <end position="114"/>
    </location>
</feature>
<gene>
    <name evidence="2" type="ORF">COT99_01320</name>
</gene>
<evidence type="ECO:0000313" key="2">
    <source>
        <dbReference type="EMBL" id="PIR93349.1"/>
    </source>
</evidence>
<name>A0A2H0V4I7_9BACT</name>
<sequence length="117" mass="12482">MGLYLVIAFVAVLINKKMISGLIKDTAKDTALIMFGGATALIIGLLVVLTHNVWTVGWVGLITLLGWICLVKGALMLLMPQKAPSLSVKMSDGLITFCSLIMLILGAFLAYIGFLGQ</sequence>
<comment type="caution">
    <text evidence="2">The sequence shown here is derived from an EMBL/GenBank/DDBJ whole genome shotgun (WGS) entry which is preliminary data.</text>
</comment>
<keyword evidence="1" id="KW-0472">Membrane</keyword>